<comment type="caution">
    <text evidence="4">The sequence shown here is derived from an EMBL/GenBank/DDBJ whole genome shotgun (WGS) entry which is preliminary data.</text>
</comment>
<protein>
    <submittedName>
        <fullName evidence="4">Fused MFS/spermidine synthase</fullName>
    </submittedName>
</protein>
<dbReference type="PANTHER" id="PTHR43317">
    <property type="entry name" value="THERMOSPERMINE SYNTHASE ACAULIS5"/>
    <property type="match status" value="1"/>
</dbReference>
<name>A0A9X2KIJ0_9MICC</name>
<evidence type="ECO:0000256" key="2">
    <source>
        <dbReference type="SAM" id="MobiDB-lite"/>
    </source>
</evidence>
<gene>
    <name evidence="4" type="ORF">NBM05_07685</name>
</gene>
<dbReference type="RefSeq" id="WP_254166307.1">
    <property type="nucleotide sequence ID" value="NZ_JANAFB010000015.1"/>
</dbReference>
<organism evidence="4 5">
    <name type="scientific">Rothia santali</name>
    <dbReference type="NCBI Taxonomy" id="2949643"/>
    <lineage>
        <taxon>Bacteria</taxon>
        <taxon>Bacillati</taxon>
        <taxon>Actinomycetota</taxon>
        <taxon>Actinomycetes</taxon>
        <taxon>Micrococcales</taxon>
        <taxon>Micrococcaceae</taxon>
        <taxon>Rothia</taxon>
    </lineage>
</organism>
<keyword evidence="5" id="KW-1185">Reference proteome</keyword>
<dbReference type="SUPFAM" id="SSF53335">
    <property type="entry name" value="S-adenosyl-L-methionine-dependent methyltransferases"/>
    <property type="match status" value="1"/>
</dbReference>
<dbReference type="InterPro" id="IPR013216">
    <property type="entry name" value="Methyltransf_11"/>
</dbReference>
<dbReference type="GO" id="GO:0008757">
    <property type="term" value="F:S-adenosylmethionine-dependent methyltransferase activity"/>
    <property type="evidence" value="ECO:0007669"/>
    <property type="project" value="InterPro"/>
</dbReference>
<evidence type="ECO:0000313" key="5">
    <source>
        <dbReference type="Proteomes" id="UP001139502"/>
    </source>
</evidence>
<keyword evidence="1" id="KW-0620">Polyamine biosynthesis</keyword>
<evidence type="ECO:0000259" key="3">
    <source>
        <dbReference type="Pfam" id="PF08241"/>
    </source>
</evidence>
<evidence type="ECO:0000256" key="1">
    <source>
        <dbReference type="ARBA" id="ARBA00023115"/>
    </source>
</evidence>
<dbReference type="EMBL" id="JANAFB010000015">
    <property type="protein sequence ID" value="MCP3425889.1"/>
    <property type="molecule type" value="Genomic_DNA"/>
</dbReference>
<evidence type="ECO:0000313" key="4">
    <source>
        <dbReference type="EMBL" id="MCP3425889.1"/>
    </source>
</evidence>
<dbReference type="AlphaFoldDB" id="A0A9X2KIJ0"/>
<dbReference type="InterPro" id="IPR029063">
    <property type="entry name" value="SAM-dependent_MTases_sf"/>
</dbReference>
<reference evidence="4" key="1">
    <citation type="submission" date="2022-06" db="EMBL/GenBank/DDBJ databases">
        <title>Rothia sp. isolated from sandalwood seedling.</title>
        <authorList>
            <person name="Tuikhar N."/>
            <person name="Kirdat K."/>
            <person name="Thorat V."/>
            <person name="Swetha P."/>
            <person name="Padma S."/>
            <person name="Sundararaj R."/>
            <person name="Yadav A."/>
        </authorList>
    </citation>
    <scope>NUCLEOTIDE SEQUENCE</scope>
    <source>
        <strain evidence="4">AR01</strain>
    </source>
</reference>
<dbReference type="PANTHER" id="PTHR43317:SF1">
    <property type="entry name" value="THERMOSPERMINE SYNTHASE ACAULIS5"/>
    <property type="match status" value="1"/>
</dbReference>
<dbReference type="Pfam" id="PF08241">
    <property type="entry name" value="Methyltransf_11"/>
    <property type="match status" value="1"/>
</dbReference>
<dbReference type="NCBIfam" id="NF037959">
    <property type="entry name" value="MFS_SpdSyn"/>
    <property type="match status" value="1"/>
</dbReference>
<feature type="region of interest" description="Disordered" evidence="2">
    <location>
        <begin position="1"/>
        <end position="20"/>
    </location>
</feature>
<dbReference type="Gene3D" id="3.40.50.150">
    <property type="entry name" value="Vaccinia Virus protein VP39"/>
    <property type="match status" value="1"/>
</dbReference>
<accession>A0A9X2KIJ0</accession>
<dbReference type="CDD" id="cd02440">
    <property type="entry name" value="AdoMet_MTases"/>
    <property type="match status" value="1"/>
</dbReference>
<sequence length="294" mass="31127">MGKKTKGGRGGEAASAAANPVPAGPAAGTYLIDTGTAELIDEDGQDGAWLVMVNGVQSSHVVLGRPRELAFEYMRWFAAGVESFVGAHLDPARLRITHLGGGACSMARYLADVYPESRNTVVELDGRLAALVREQFDIPRAPRVKIRVGEARAVTEGFVDGSRDVVIRDVFADAVTPGPLTTVEFFAQVRRALAPGGLYVANCGDGRGLTLARAEIAGLREVFAHVACIADPPMLKGRRYGNIVLLASDSPLPRAGDDAAAALGRVLLGGAVPAQYKDEEWARRLALGSEPRRD</sequence>
<feature type="domain" description="Methyltransferase type 11" evidence="3">
    <location>
        <begin position="99"/>
        <end position="200"/>
    </location>
</feature>
<dbReference type="GO" id="GO:0006596">
    <property type="term" value="P:polyamine biosynthetic process"/>
    <property type="evidence" value="ECO:0007669"/>
    <property type="project" value="UniProtKB-KW"/>
</dbReference>
<proteinExistence type="predicted"/>
<dbReference type="Proteomes" id="UP001139502">
    <property type="component" value="Unassembled WGS sequence"/>
</dbReference>